<name>A0ABQ4ZAT3_9ASTR</name>
<dbReference type="EMBL" id="BQNB010011090">
    <property type="protein sequence ID" value="GJS85973.1"/>
    <property type="molecule type" value="Genomic_DNA"/>
</dbReference>
<keyword evidence="3" id="KW-1185">Reference proteome</keyword>
<evidence type="ECO:0000313" key="3">
    <source>
        <dbReference type="Proteomes" id="UP001151760"/>
    </source>
</evidence>
<proteinExistence type="predicted"/>
<gene>
    <name evidence="2" type="ORF">Tco_0752514</name>
</gene>
<sequence>MRLPVGCNPEDGEEINNFVDWILNIGEGKIGGKNYGYAELDFPKEMLIPDSNDHIKSLITETYDNWQHNLWDPIYFQDRAILAPIHEQVGLLSLFWRGSHGGLIVEIVRILAGQVTDFAAMTDISIMFDRTMLCVMLLITLYRMRHCRFDANSIGCLDWLIFPPYLGLWGWFVVLMAAYGVAMAGVSSFSTLVPYAIANVSDADWSISLDCFNGCMIFGGCDEFERVQLKLRLPISWQAMVDTAHLPRVRYEGMCVVMGEIE</sequence>
<feature type="non-terminal residue" evidence="2">
    <location>
        <position position="262"/>
    </location>
</feature>
<reference evidence="2" key="1">
    <citation type="journal article" date="2022" name="Int. J. Mol. Sci.">
        <title>Draft Genome of Tanacetum Coccineum: Genomic Comparison of Closely Related Tanacetum-Family Plants.</title>
        <authorList>
            <person name="Yamashiro T."/>
            <person name="Shiraishi A."/>
            <person name="Nakayama K."/>
            <person name="Satake H."/>
        </authorList>
    </citation>
    <scope>NUCLEOTIDE SEQUENCE</scope>
</reference>
<feature type="transmembrane region" description="Helical" evidence="1">
    <location>
        <begin position="165"/>
        <end position="186"/>
    </location>
</feature>
<keyword evidence="1" id="KW-0812">Transmembrane</keyword>
<evidence type="ECO:0000256" key="1">
    <source>
        <dbReference type="SAM" id="Phobius"/>
    </source>
</evidence>
<keyword evidence="1" id="KW-1133">Transmembrane helix</keyword>
<keyword evidence="1" id="KW-0472">Membrane</keyword>
<dbReference type="Proteomes" id="UP001151760">
    <property type="component" value="Unassembled WGS sequence"/>
</dbReference>
<reference evidence="2" key="2">
    <citation type="submission" date="2022-01" db="EMBL/GenBank/DDBJ databases">
        <authorList>
            <person name="Yamashiro T."/>
            <person name="Shiraishi A."/>
            <person name="Satake H."/>
            <person name="Nakayama K."/>
        </authorList>
    </citation>
    <scope>NUCLEOTIDE SEQUENCE</scope>
</reference>
<protein>
    <submittedName>
        <fullName evidence="2">ATP-dependent DNA helicase PIF1-like protein</fullName>
    </submittedName>
</protein>
<comment type="caution">
    <text evidence="2">The sequence shown here is derived from an EMBL/GenBank/DDBJ whole genome shotgun (WGS) entry which is preliminary data.</text>
</comment>
<organism evidence="2 3">
    <name type="scientific">Tanacetum coccineum</name>
    <dbReference type="NCBI Taxonomy" id="301880"/>
    <lineage>
        <taxon>Eukaryota</taxon>
        <taxon>Viridiplantae</taxon>
        <taxon>Streptophyta</taxon>
        <taxon>Embryophyta</taxon>
        <taxon>Tracheophyta</taxon>
        <taxon>Spermatophyta</taxon>
        <taxon>Magnoliopsida</taxon>
        <taxon>eudicotyledons</taxon>
        <taxon>Gunneridae</taxon>
        <taxon>Pentapetalae</taxon>
        <taxon>asterids</taxon>
        <taxon>campanulids</taxon>
        <taxon>Asterales</taxon>
        <taxon>Asteraceae</taxon>
        <taxon>Asteroideae</taxon>
        <taxon>Anthemideae</taxon>
        <taxon>Anthemidinae</taxon>
        <taxon>Tanacetum</taxon>
    </lineage>
</organism>
<evidence type="ECO:0000313" key="2">
    <source>
        <dbReference type="EMBL" id="GJS85973.1"/>
    </source>
</evidence>
<accession>A0ABQ4ZAT3</accession>